<dbReference type="InterPro" id="IPR024855">
    <property type="entry name" value="UNC79"/>
</dbReference>
<evidence type="ECO:0000313" key="2">
    <source>
        <dbReference type="Proteomes" id="UP000009138"/>
    </source>
</evidence>
<dbReference type="VEuPathDB" id="FungiDB:RO3G_15940"/>
<dbReference type="Proteomes" id="UP000009138">
    <property type="component" value="Unassembled WGS sequence"/>
</dbReference>
<evidence type="ECO:0000313" key="1">
    <source>
        <dbReference type="EMBL" id="EIE91229.1"/>
    </source>
</evidence>
<dbReference type="SUPFAM" id="SSF48371">
    <property type="entry name" value="ARM repeat"/>
    <property type="match status" value="1"/>
</dbReference>
<dbReference type="EMBL" id="CH476749">
    <property type="protein sequence ID" value="EIE91229.1"/>
    <property type="molecule type" value="Genomic_DNA"/>
</dbReference>
<dbReference type="PANTHER" id="PTHR21696:SF2">
    <property type="entry name" value="PROTEIN UNC-79 HOMOLOG"/>
    <property type="match status" value="1"/>
</dbReference>
<proteinExistence type="predicted"/>
<dbReference type="eggNOG" id="KOG4820">
    <property type="taxonomic scope" value="Eukaryota"/>
</dbReference>
<reference evidence="1 2" key="1">
    <citation type="journal article" date="2009" name="PLoS Genet.">
        <title>Genomic analysis of the basal lineage fungus Rhizopus oryzae reveals a whole-genome duplication.</title>
        <authorList>
            <person name="Ma L.-J."/>
            <person name="Ibrahim A.S."/>
            <person name="Skory C."/>
            <person name="Grabherr M.G."/>
            <person name="Burger G."/>
            <person name="Butler M."/>
            <person name="Elias M."/>
            <person name="Idnurm A."/>
            <person name="Lang B.F."/>
            <person name="Sone T."/>
            <person name="Abe A."/>
            <person name="Calvo S.E."/>
            <person name="Corrochano L.M."/>
            <person name="Engels R."/>
            <person name="Fu J."/>
            <person name="Hansberg W."/>
            <person name="Kim J.-M."/>
            <person name="Kodira C.D."/>
            <person name="Koehrsen M.J."/>
            <person name="Liu B."/>
            <person name="Miranda-Saavedra D."/>
            <person name="O'Leary S."/>
            <person name="Ortiz-Castellanos L."/>
            <person name="Poulter R."/>
            <person name="Rodriguez-Romero J."/>
            <person name="Ruiz-Herrera J."/>
            <person name="Shen Y.-Q."/>
            <person name="Zeng Q."/>
            <person name="Galagan J."/>
            <person name="Birren B.W."/>
            <person name="Cuomo C.A."/>
            <person name="Wickes B.L."/>
        </authorList>
    </citation>
    <scope>NUCLEOTIDE SEQUENCE [LARGE SCALE GENOMIC DNA]</scope>
    <source>
        <strain evidence="2">RA 99-880 / ATCC MYA-4621 / FGSC 9543 / NRRL 43880</strain>
    </source>
</reference>
<gene>
    <name evidence="1" type="ORF">RO3G_15940</name>
</gene>
<dbReference type="RefSeq" id="XP_067526625.1">
    <property type="nucleotide sequence ID" value="XM_067670524.1"/>
</dbReference>
<dbReference type="GeneID" id="93622905"/>
<protein>
    <submittedName>
        <fullName evidence="1">Uncharacterized protein</fullName>
    </submittedName>
</protein>
<name>I1CRZ9_RHIO9</name>
<sequence length="931" mass="107564">MRLINVNAGYFRSYVQNIFENDCWENRYQGLDNLYGLFSKMDAEFQTEWLKLLCHLGPAFSYLVQSLWDKEEYVRSKAFAIMRAFTTLHLRSAFRCWEAYFLTANEEQRVPLLRQMIQLNALFPDWQVLQWESLLEALEPGLYMDLIDKHAQPPVTYDLLNDDDETLQTVESQNIKLLMITLAMQMLSNHLSISQNQVYRLKFILIQQMGFQNCHYFNDGGDIIIDFGPLRYNSESIAQIASMTSCVRGLKKVMDSFAPLPAETVAVMASQSVEHSKLHLSENTSPGVYFIDVVFKMINSGIDLTQLGHMVLKGWLETFLIVIYKHNILDSECERDIVNSMKVIIGLLTTNISEENKLLILEILKCLLRRSDHLTAMVLSKQIMALGKLLTKHGLRHSDPVLLKAKQFLKSAFLRFAVAGLFVLLFKNQSTSDSNNKEMDLFFVLRTVIDPEDTIPDEDIYGEPVYLYDQPVRDVLDKLMKQQMDRKAFSNVLSNTSRYVETVHSHPYSLSVLNELPSFLNALTKHTADWRRSDWDINPVLIMSARLLKEHPYQYSSLISPIQTVFKHGLQHCVVQPKTAAKLLASYSSVALIPGVSSENPFADVILEETKNCLSSVNRPSKETMQMLLQVIFWDLKPNGQKWYMEIEKTTTDETRERTRYFQNKIETLLPHLVNFLKLSSTSQQFTKKDFKIYNIASHLVAYQCSKDASQLEETPECLRFLNWFGLVLLSENLNVLLLKMLDYESIIVDLLVQTLYNVKIDFHTPDISFSYNRSNEVLLLCFVLLRTWALLKIRCRSIGDLQDMNQTSFWFTVWPALRRLLEMVELSTLLSSSGGFTRKDNLCHHFKLDEIGNSIFMQEEQEAERVVFIANFKRRITKTKSMFDTPPFEVPENTLINQLLLELRDVMRLEAESVIMQGNSRILTQNGASI</sequence>
<accession>I1CRZ9</accession>
<dbReference type="InterPro" id="IPR016024">
    <property type="entry name" value="ARM-type_fold"/>
</dbReference>
<keyword evidence="2" id="KW-1185">Reference proteome</keyword>
<dbReference type="OrthoDB" id="6270916at2759"/>
<dbReference type="STRING" id="246409.I1CRZ9"/>
<dbReference type="PANTHER" id="PTHR21696">
    <property type="entry name" value="PROTEIN UNC-79 HOMOLOG"/>
    <property type="match status" value="1"/>
</dbReference>
<dbReference type="InParanoid" id="I1CRZ9"/>
<dbReference type="OMA" id="SHASACH"/>
<organism evidence="1 2">
    <name type="scientific">Rhizopus delemar (strain RA 99-880 / ATCC MYA-4621 / FGSC 9543 / NRRL 43880)</name>
    <name type="common">Mucormycosis agent</name>
    <name type="synonym">Rhizopus arrhizus var. delemar</name>
    <dbReference type="NCBI Taxonomy" id="246409"/>
    <lineage>
        <taxon>Eukaryota</taxon>
        <taxon>Fungi</taxon>
        <taxon>Fungi incertae sedis</taxon>
        <taxon>Mucoromycota</taxon>
        <taxon>Mucoromycotina</taxon>
        <taxon>Mucoromycetes</taxon>
        <taxon>Mucorales</taxon>
        <taxon>Mucorineae</taxon>
        <taxon>Rhizopodaceae</taxon>
        <taxon>Rhizopus</taxon>
    </lineage>
</organism>
<dbReference type="AlphaFoldDB" id="I1CRZ9"/>